<dbReference type="Proteomes" id="UP000237968">
    <property type="component" value="Unassembled WGS sequence"/>
</dbReference>
<dbReference type="EMBL" id="PVNK01000281">
    <property type="protein sequence ID" value="PRP90440.1"/>
    <property type="molecule type" value="Genomic_DNA"/>
</dbReference>
<comment type="caution">
    <text evidence="1">The sequence shown here is derived from an EMBL/GenBank/DDBJ whole genome shotgun (WGS) entry which is preliminary data.</text>
</comment>
<name>A0A2S9XCB2_9BACT</name>
<evidence type="ECO:0000313" key="1">
    <source>
        <dbReference type="EMBL" id="PRP90440.1"/>
    </source>
</evidence>
<evidence type="ECO:0000313" key="2">
    <source>
        <dbReference type="Proteomes" id="UP000237968"/>
    </source>
</evidence>
<keyword evidence="2" id="KW-1185">Reference proteome</keyword>
<proteinExistence type="predicted"/>
<protein>
    <submittedName>
        <fullName evidence="1">Uncharacterized protein</fullName>
    </submittedName>
</protein>
<organism evidence="1 2">
    <name type="scientific">Enhygromyxa salina</name>
    <dbReference type="NCBI Taxonomy" id="215803"/>
    <lineage>
        <taxon>Bacteria</taxon>
        <taxon>Pseudomonadati</taxon>
        <taxon>Myxococcota</taxon>
        <taxon>Polyangia</taxon>
        <taxon>Nannocystales</taxon>
        <taxon>Nannocystaceae</taxon>
        <taxon>Enhygromyxa</taxon>
    </lineage>
</organism>
<reference evidence="1 2" key="1">
    <citation type="submission" date="2018-03" db="EMBL/GenBank/DDBJ databases">
        <title>Draft Genome Sequences of the Obligatory Marine Myxobacteria Enhygromyxa salina SWB005.</title>
        <authorList>
            <person name="Poehlein A."/>
            <person name="Moghaddam J.A."/>
            <person name="Harms H."/>
            <person name="Alanjari M."/>
            <person name="Koenig G.M."/>
            <person name="Daniel R."/>
            <person name="Schaeberle T.F."/>
        </authorList>
    </citation>
    <scope>NUCLEOTIDE SEQUENCE [LARGE SCALE GENOMIC DNA]</scope>
    <source>
        <strain evidence="1 2">SWB005</strain>
    </source>
</reference>
<dbReference type="AlphaFoldDB" id="A0A2S9XCB2"/>
<sequence length="250" mass="28237">MRAQILSFEDEGLWAKLDEADMGPVDPSADCIPEYFQVGDEYQVASATGVYAATLTGFEVDVRPFEGDSILMLVFTPHHPLDEGGLVVRADGPRLTPLRPMDKQDDLSANYLEAYRDLTDRLSYEDDDLETRRPEVIPARFPPPYEVLVNATWTVRNPSIFGEIGAGLLLGHQGQLMDFPKEALRTSQYYRQYSLIDIGDDGIDDFLVEYCDNYETSLTMLVLHVWQGDQLIEAYLHEGWVPRPSWGGQP</sequence>
<gene>
    <name evidence="1" type="ORF">ENSA5_64540</name>
</gene>
<accession>A0A2S9XCB2</accession>